<comment type="caution">
    <text evidence="1">The sequence shown here is derived from an EMBL/GenBank/DDBJ whole genome shotgun (WGS) entry which is preliminary data.</text>
</comment>
<reference evidence="1" key="1">
    <citation type="journal article" date="2022" name="Int. J. Mol. Sci.">
        <title>Draft Genome of Tanacetum Coccineum: Genomic Comparison of Closely Related Tanacetum-Family Plants.</title>
        <authorList>
            <person name="Yamashiro T."/>
            <person name="Shiraishi A."/>
            <person name="Nakayama K."/>
            <person name="Satake H."/>
        </authorList>
    </citation>
    <scope>NUCLEOTIDE SEQUENCE</scope>
</reference>
<dbReference type="EMBL" id="BQNB010013172">
    <property type="protein sequence ID" value="GJT12736.1"/>
    <property type="molecule type" value="Genomic_DNA"/>
</dbReference>
<evidence type="ECO:0000313" key="1">
    <source>
        <dbReference type="EMBL" id="GJT12736.1"/>
    </source>
</evidence>
<dbReference type="Proteomes" id="UP001151760">
    <property type="component" value="Unassembled WGS sequence"/>
</dbReference>
<protein>
    <submittedName>
        <fullName evidence="1">Uncharacterized protein</fullName>
    </submittedName>
</protein>
<organism evidence="1 2">
    <name type="scientific">Tanacetum coccineum</name>
    <dbReference type="NCBI Taxonomy" id="301880"/>
    <lineage>
        <taxon>Eukaryota</taxon>
        <taxon>Viridiplantae</taxon>
        <taxon>Streptophyta</taxon>
        <taxon>Embryophyta</taxon>
        <taxon>Tracheophyta</taxon>
        <taxon>Spermatophyta</taxon>
        <taxon>Magnoliopsida</taxon>
        <taxon>eudicotyledons</taxon>
        <taxon>Gunneridae</taxon>
        <taxon>Pentapetalae</taxon>
        <taxon>asterids</taxon>
        <taxon>campanulids</taxon>
        <taxon>Asterales</taxon>
        <taxon>Asteraceae</taxon>
        <taxon>Asteroideae</taxon>
        <taxon>Anthemideae</taxon>
        <taxon>Anthemidinae</taxon>
        <taxon>Tanacetum</taxon>
    </lineage>
</organism>
<gene>
    <name evidence="1" type="ORF">Tco_0859778</name>
</gene>
<sequence length="88" mass="10414">MKSVYLRNEEDKRRGVDYVMSKILGFYKECLELGPEYVTGLDNKGEVTLYLMRRSLKVLRKFYWMILEGRFNQLSHVSSPLLSKPGEY</sequence>
<reference evidence="1" key="2">
    <citation type="submission" date="2022-01" db="EMBL/GenBank/DDBJ databases">
        <authorList>
            <person name="Yamashiro T."/>
            <person name="Shiraishi A."/>
            <person name="Satake H."/>
            <person name="Nakayama K."/>
        </authorList>
    </citation>
    <scope>NUCLEOTIDE SEQUENCE</scope>
</reference>
<name>A0ABQ5BGK5_9ASTR</name>
<accession>A0ABQ5BGK5</accession>
<proteinExistence type="predicted"/>
<evidence type="ECO:0000313" key="2">
    <source>
        <dbReference type="Proteomes" id="UP001151760"/>
    </source>
</evidence>
<keyword evidence="2" id="KW-1185">Reference proteome</keyword>